<keyword evidence="2" id="KW-0812">Transmembrane</keyword>
<dbReference type="InterPro" id="IPR050194">
    <property type="entry name" value="Glycosyltransferase_grp1"/>
</dbReference>
<dbReference type="RefSeq" id="WP_200391081.1">
    <property type="nucleotide sequence ID" value="NZ_JAENIO010000011.1"/>
</dbReference>
<feature type="transmembrane region" description="Helical" evidence="2">
    <location>
        <begin position="62"/>
        <end position="80"/>
    </location>
</feature>
<dbReference type="PANTHER" id="PTHR45947">
    <property type="entry name" value="SULFOQUINOVOSYL TRANSFERASE SQD2"/>
    <property type="match status" value="1"/>
</dbReference>
<feature type="domain" description="Glycosyltransferase subfamily 4-like N-terminal" evidence="4">
    <location>
        <begin position="186"/>
        <end position="430"/>
    </location>
</feature>
<feature type="compositionally biased region" description="Polar residues" evidence="1">
    <location>
        <begin position="349"/>
        <end position="358"/>
    </location>
</feature>
<accession>A0A934RSD6</accession>
<evidence type="ECO:0000259" key="4">
    <source>
        <dbReference type="Pfam" id="PF13579"/>
    </source>
</evidence>
<evidence type="ECO:0000256" key="2">
    <source>
        <dbReference type="SAM" id="Phobius"/>
    </source>
</evidence>
<organism evidence="5 6">
    <name type="scientific">Roseibacillus ishigakijimensis</name>
    <dbReference type="NCBI Taxonomy" id="454146"/>
    <lineage>
        <taxon>Bacteria</taxon>
        <taxon>Pseudomonadati</taxon>
        <taxon>Verrucomicrobiota</taxon>
        <taxon>Verrucomicrobiia</taxon>
        <taxon>Verrucomicrobiales</taxon>
        <taxon>Verrucomicrobiaceae</taxon>
        <taxon>Roseibacillus</taxon>
    </lineage>
</organism>
<gene>
    <name evidence="5" type="ORF">JIN78_06185</name>
</gene>
<name>A0A934RSD6_9BACT</name>
<dbReference type="SUPFAM" id="SSF53756">
    <property type="entry name" value="UDP-Glycosyltransferase/glycogen phosphorylase"/>
    <property type="match status" value="1"/>
</dbReference>
<dbReference type="CDD" id="cd03794">
    <property type="entry name" value="GT4_WbuB-like"/>
    <property type="match status" value="1"/>
</dbReference>
<evidence type="ECO:0000256" key="1">
    <source>
        <dbReference type="SAM" id="MobiDB-lite"/>
    </source>
</evidence>
<dbReference type="PANTHER" id="PTHR45947:SF3">
    <property type="entry name" value="SULFOQUINOVOSYL TRANSFERASE SQD2"/>
    <property type="match status" value="1"/>
</dbReference>
<feature type="domain" description="Glycosyl transferase family 1" evidence="3">
    <location>
        <begin position="443"/>
        <end position="619"/>
    </location>
</feature>
<feature type="region of interest" description="Disordered" evidence="1">
    <location>
        <begin position="346"/>
        <end position="376"/>
    </location>
</feature>
<dbReference type="AlphaFoldDB" id="A0A934RSD6"/>
<protein>
    <submittedName>
        <fullName evidence="5">Glycosyltransferase</fullName>
    </submittedName>
</protein>
<evidence type="ECO:0000259" key="3">
    <source>
        <dbReference type="Pfam" id="PF00534"/>
    </source>
</evidence>
<reference evidence="5" key="1">
    <citation type="submission" date="2021-01" db="EMBL/GenBank/DDBJ databases">
        <title>Modified the classification status of verrucomicrobia.</title>
        <authorList>
            <person name="Feng X."/>
        </authorList>
    </citation>
    <scope>NUCLEOTIDE SEQUENCE</scope>
    <source>
        <strain evidence="5">KCTC 12986</strain>
    </source>
</reference>
<dbReference type="EMBL" id="JAENIO010000011">
    <property type="protein sequence ID" value="MBK1833646.1"/>
    <property type="molecule type" value="Genomic_DNA"/>
</dbReference>
<dbReference type="Proteomes" id="UP000604083">
    <property type="component" value="Unassembled WGS sequence"/>
</dbReference>
<dbReference type="InterPro" id="IPR001296">
    <property type="entry name" value="Glyco_trans_1"/>
</dbReference>
<keyword evidence="6" id="KW-1185">Reference proteome</keyword>
<evidence type="ECO:0000313" key="6">
    <source>
        <dbReference type="Proteomes" id="UP000604083"/>
    </source>
</evidence>
<comment type="caution">
    <text evidence="5">The sequence shown here is derived from an EMBL/GenBank/DDBJ whole genome shotgun (WGS) entry which is preliminary data.</text>
</comment>
<dbReference type="Pfam" id="PF00534">
    <property type="entry name" value="Glycos_transf_1"/>
    <property type="match status" value="1"/>
</dbReference>
<feature type="transmembrane region" description="Helical" evidence="2">
    <location>
        <begin position="256"/>
        <end position="274"/>
    </location>
</feature>
<sequence length="662" mass="73224">MSRPKLRSGLWSGQLAAFLSLLWLFGVVPLMALFLLRGDPRSASLTWMPDICARWLDGHDDLRTLLMAFGAAIVPALLLARWTSLRLFLLGIVLAALLVGEFAQLAVPTRTFSGVDLAFSLLGVGAAELLARVGGWLWLNYFFRMGGRLGGSEERVFAGRGPGEERDLENRMKVLIYGLNYAPELTGIGRYTGEMGPWLQQQGVEVRVVTTPPYYPHWKIAEGYRKFWFQKEVVEGVPVWRCPFYVPAQPTTLKRLLHLGSFAVTGFVALWRHLLWRPDWVFMVEPASMTVPGGLIFAKVAGAKSWLHVQDFEMEAMLGLSKELDSKTREKRGENEVVASVASLESGRASLSSPQSKGESVGSLGRTEVRAPGEGAKASGLKGKALSWAAGWEAWLKRRFDRTSSISQVMMGKLAERGIPEEKISFFPNWVDIDFMSPGKPQRDFRQEWGMGEDDCFVLYSGNIGRKQGLEMVLEVAEGLAEGSGERSGSEVVVGEEEVKDGHWKRAKFTFIIVGEGAAKEELMAEATRRGLANVHFHPLQPYEDLPDLLRSADVHLVIQKKGAADAVLPSKLTSILAVGGEAIITAESETELGRLGQNYPGMVTVIEPEEPEALQKALLAHRDQKAPGVVNERARDYCVRNLERDAVLSAVCRQMKELSQE</sequence>
<dbReference type="InterPro" id="IPR028098">
    <property type="entry name" value="Glyco_trans_4-like_N"/>
</dbReference>
<evidence type="ECO:0000313" key="5">
    <source>
        <dbReference type="EMBL" id="MBK1833646.1"/>
    </source>
</evidence>
<dbReference type="Pfam" id="PF13579">
    <property type="entry name" value="Glyco_trans_4_4"/>
    <property type="match status" value="1"/>
</dbReference>
<keyword evidence="2" id="KW-1133">Transmembrane helix</keyword>
<proteinExistence type="predicted"/>
<feature type="transmembrane region" description="Helical" evidence="2">
    <location>
        <begin position="119"/>
        <end position="139"/>
    </location>
</feature>
<dbReference type="Gene3D" id="3.40.50.2000">
    <property type="entry name" value="Glycogen Phosphorylase B"/>
    <property type="match status" value="3"/>
</dbReference>
<dbReference type="GO" id="GO:0016758">
    <property type="term" value="F:hexosyltransferase activity"/>
    <property type="evidence" value="ECO:0007669"/>
    <property type="project" value="TreeGrafter"/>
</dbReference>
<keyword evidence="2" id="KW-0472">Membrane</keyword>
<feature type="transmembrane region" description="Helical" evidence="2">
    <location>
        <begin position="87"/>
        <end position="107"/>
    </location>
</feature>